<proteinExistence type="predicted"/>
<organism evidence="1 2">
    <name type="scientific">Steinernema carpocapsae</name>
    <name type="common">Entomopathogenic nematode</name>
    <dbReference type="NCBI Taxonomy" id="34508"/>
    <lineage>
        <taxon>Eukaryota</taxon>
        <taxon>Metazoa</taxon>
        <taxon>Ecdysozoa</taxon>
        <taxon>Nematoda</taxon>
        <taxon>Chromadorea</taxon>
        <taxon>Rhabditida</taxon>
        <taxon>Tylenchina</taxon>
        <taxon>Panagrolaimomorpha</taxon>
        <taxon>Strongyloidoidea</taxon>
        <taxon>Steinernematidae</taxon>
        <taxon>Steinernema</taxon>
    </lineage>
</organism>
<gene>
    <name evidence="1" type="ORF">L596_017875</name>
</gene>
<name>A0A4U5N394_STECR</name>
<evidence type="ECO:0000313" key="1">
    <source>
        <dbReference type="EMBL" id="TKR76788.1"/>
    </source>
</evidence>
<keyword evidence="2" id="KW-1185">Reference proteome</keyword>
<dbReference type="Proteomes" id="UP000298663">
    <property type="component" value="Unassembled WGS sequence"/>
</dbReference>
<accession>A0A4U5N394</accession>
<sequence length="100" mass="11783">MDNLVIIFWLKTRKSTVFTRSDRRGGPVGFATATAPKLVRKRRIGNGCGRSYAYWIIHKIWNRMICNLHFNMQLNFYERRNRQTHGSLEARSADLKQILN</sequence>
<dbReference type="EMBL" id="AZBU02000005">
    <property type="protein sequence ID" value="TKR76788.1"/>
    <property type="molecule type" value="Genomic_DNA"/>
</dbReference>
<dbReference type="AlphaFoldDB" id="A0A4U5N394"/>
<reference evidence="1 2" key="1">
    <citation type="journal article" date="2015" name="Genome Biol.">
        <title>Comparative genomics of Steinernema reveals deeply conserved gene regulatory networks.</title>
        <authorList>
            <person name="Dillman A.R."/>
            <person name="Macchietto M."/>
            <person name="Porter C.F."/>
            <person name="Rogers A."/>
            <person name="Williams B."/>
            <person name="Antoshechkin I."/>
            <person name="Lee M.M."/>
            <person name="Goodwin Z."/>
            <person name="Lu X."/>
            <person name="Lewis E.E."/>
            <person name="Goodrich-Blair H."/>
            <person name="Stock S.P."/>
            <person name="Adams B.J."/>
            <person name="Sternberg P.W."/>
            <person name="Mortazavi A."/>
        </authorList>
    </citation>
    <scope>NUCLEOTIDE SEQUENCE [LARGE SCALE GENOMIC DNA]</scope>
    <source>
        <strain evidence="1 2">ALL</strain>
    </source>
</reference>
<protein>
    <submittedName>
        <fullName evidence="1">Uncharacterized protein</fullName>
    </submittedName>
</protein>
<reference evidence="1 2" key="2">
    <citation type="journal article" date="2019" name="G3 (Bethesda)">
        <title>Hybrid Assembly of the Genome of the Entomopathogenic Nematode Steinernema carpocapsae Identifies the X-Chromosome.</title>
        <authorList>
            <person name="Serra L."/>
            <person name="Macchietto M."/>
            <person name="Macias-Munoz A."/>
            <person name="McGill C.J."/>
            <person name="Rodriguez I.M."/>
            <person name="Rodriguez B."/>
            <person name="Murad R."/>
            <person name="Mortazavi A."/>
        </authorList>
    </citation>
    <scope>NUCLEOTIDE SEQUENCE [LARGE SCALE GENOMIC DNA]</scope>
    <source>
        <strain evidence="1 2">ALL</strain>
    </source>
</reference>
<comment type="caution">
    <text evidence="1">The sequence shown here is derived from an EMBL/GenBank/DDBJ whole genome shotgun (WGS) entry which is preliminary data.</text>
</comment>
<evidence type="ECO:0000313" key="2">
    <source>
        <dbReference type="Proteomes" id="UP000298663"/>
    </source>
</evidence>